<dbReference type="Pfam" id="PF01926">
    <property type="entry name" value="MMR_HSR1"/>
    <property type="match status" value="1"/>
</dbReference>
<gene>
    <name evidence="8" type="ORF">US75_C0024G0006</name>
</gene>
<keyword evidence="3" id="KW-0547">Nucleotide-binding</keyword>
<protein>
    <submittedName>
        <fullName evidence="8">GTPase obg</fullName>
    </submittedName>
</protein>
<dbReference type="PRINTS" id="PR00326">
    <property type="entry name" value="GTP1OBG"/>
</dbReference>
<evidence type="ECO:0000256" key="2">
    <source>
        <dbReference type="ARBA" id="ARBA00022723"/>
    </source>
</evidence>
<dbReference type="PROSITE" id="PS51883">
    <property type="entry name" value="OBG"/>
    <property type="match status" value="1"/>
</dbReference>
<dbReference type="InterPro" id="IPR005225">
    <property type="entry name" value="Small_GTP-bd"/>
</dbReference>
<dbReference type="InterPro" id="IPR036726">
    <property type="entry name" value="GTP1_OBG_dom_sf"/>
</dbReference>
<dbReference type="GO" id="GO:0042254">
    <property type="term" value="P:ribosome biogenesis"/>
    <property type="evidence" value="ECO:0007669"/>
    <property type="project" value="UniProtKB-UniRule"/>
</dbReference>
<dbReference type="STRING" id="1618583.US75_C0024G0006"/>
<dbReference type="PATRIC" id="fig|1618583.3.peg.823"/>
<name>A0A0G0IJ66_9BACT</name>
<sequence length="304" mass="32711">MLIDYAEITVCGGHGGAGMPKKPKGADGGNGGDGGDVYVKASSNLDLLNQFSQQDHFTAGGGGMGARNNKTGKRGEDIEILLPLGTSIYDKKTNDLIFDIYKMGERYLICKGGKGGFGGLTGGNGEKGEEKKIILNLRLIADFGMIGLPNAGKSSLLNELTNAEAKTADYPFTTLEPNLGMFGGKCIADIPGLIEGASTGKGLGIAFLKHIEKVGYLLHCISCETIDVTSDYQTVRHELSEFKPELNNKPEMIVLTKTDLVDPDHLKILTKELKKLKKKTVSVSIHDYQSLEDLKKVLNNIFKT</sequence>
<dbReference type="NCBIfam" id="TIGR02729">
    <property type="entry name" value="Obg_CgtA"/>
    <property type="match status" value="1"/>
</dbReference>
<dbReference type="PANTHER" id="PTHR11702:SF31">
    <property type="entry name" value="MITOCHONDRIAL RIBOSOME-ASSOCIATED GTPASE 2"/>
    <property type="match status" value="1"/>
</dbReference>
<dbReference type="PROSITE" id="PS51710">
    <property type="entry name" value="G_OBG"/>
    <property type="match status" value="1"/>
</dbReference>
<dbReference type="GO" id="GO:0005525">
    <property type="term" value="F:GTP binding"/>
    <property type="evidence" value="ECO:0007669"/>
    <property type="project" value="UniProtKB-KW"/>
</dbReference>
<dbReference type="InterPro" id="IPR006169">
    <property type="entry name" value="GTP1_OBG_dom"/>
</dbReference>
<comment type="caution">
    <text evidence="8">The sequence shown here is derived from an EMBL/GenBank/DDBJ whole genome shotgun (WGS) entry which is preliminary data.</text>
</comment>
<dbReference type="InterPro" id="IPR014100">
    <property type="entry name" value="GTP-bd_Obg/CgtA"/>
</dbReference>
<dbReference type="InterPro" id="IPR027417">
    <property type="entry name" value="P-loop_NTPase"/>
</dbReference>
<feature type="domain" description="OBG-type G" evidence="6">
    <location>
        <begin position="141"/>
        <end position="303"/>
    </location>
</feature>
<dbReference type="GO" id="GO:0000287">
    <property type="term" value="F:magnesium ion binding"/>
    <property type="evidence" value="ECO:0007669"/>
    <property type="project" value="InterPro"/>
</dbReference>
<comment type="similarity">
    <text evidence="1">Belongs to the TRAFAC class OBG-HflX-like GTPase superfamily. OBG GTPase family.</text>
</comment>
<keyword evidence="4" id="KW-0460">Magnesium</keyword>
<evidence type="ECO:0000313" key="9">
    <source>
        <dbReference type="Proteomes" id="UP000034096"/>
    </source>
</evidence>
<evidence type="ECO:0000256" key="5">
    <source>
        <dbReference type="ARBA" id="ARBA00023134"/>
    </source>
</evidence>
<dbReference type="SUPFAM" id="SSF82051">
    <property type="entry name" value="Obg GTP-binding protein N-terminal domain"/>
    <property type="match status" value="1"/>
</dbReference>
<evidence type="ECO:0000259" key="7">
    <source>
        <dbReference type="PROSITE" id="PS51883"/>
    </source>
</evidence>
<dbReference type="Gene3D" id="2.70.210.12">
    <property type="entry name" value="GTP1/OBG domain"/>
    <property type="match status" value="1"/>
</dbReference>
<evidence type="ECO:0000256" key="4">
    <source>
        <dbReference type="ARBA" id="ARBA00022842"/>
    </source>
</evidence>
<dbReference type="EMBL" id="LBUE01000024">
    <property type="protein sequence ID" value="KKQ55363.1"/>
    <property type="molecule type" value="Genomic_DNA"/>
</dbReference>
<dbReference type="InterPro" id="IPR006074">
    <property type="entry name" value="GTP1-OBG_CS"/>
</dbReference>
<accession>A0A0G0IJ66</accession>
<dbReference type="GO" id="GO:0003924">
    <property type="term" value="F:GTPase activity"/>
    <property type="evidence" value="ECO:0007669"/>
    <property type="project" value="InterPro"/>
</dbReference>
<dbReference type="Pfam" id="PF01018">
    <property type="entry name" value="GTP1_OBG"/>
    <property type="match status" value="1"/>
</dbReference>
<keyword evidence="5" id="KW-0342">GTP-binding</keyword>
<keyword evidence="2" id="KW-0479">Metal-binding</keyword>
<dbReference type="NCBIfam" id="TIGR00231">
    <property type="entry name" value="small_GTP"/>
    <property type="match status" value="1"/>
</dbReference>
<dbReference type="InterPro" id="IPR006073">
    <property type="entry name" value="GTP-bd"/>
</dbReference>
<organism evidence="8 9">
    <name type="scientific">Candidatus Woesebacteria bacterium GW2011_GWC1_38_13</name>
    <dbReference type="NCBI Taxonomy" id="1618583"/>
    <lineage>
        <taxon>Bacteria</taxon>
        <taxon>Candidatus Woeseibacteriota</taxon>
    </lineage>
</organism>
<reference evidence="8 9" key="1">
    <citation type="journal article" date="2015" name="Nature">
        <title>rRNA introns, odd ribosomes, and small enigmatic genomes across a large radiation of phyla.</title>
        <authorList>
            <person name="Brown C.T."/>
            <person name="Hug L.A."/>
            <person name="Thomas B.C."/>
            <person name="Sharon I."/>
            <person name="Castelle C.J."/>
            <person name="Singh A."/>
            <person name="Wilkins M.J."/>
            <person name="Williams K.H."/>
            <person name="Banfield J.F."/>
        </authorList>
    </citation>
    <scope>NUCLEOTIDE SEQUENCE [LARGE SCALE GENOMIC DNA]</scope>
</reference>
<dbReference type="PROSITE" id="PS00905">
    <property type="entry name" value="GTP1_OBG"/>
    <property type="match status" value="1"/>
</dbReference>
<dbReference type="PIRSF" id="PIRSF002401">
    <property type="entry name" value="GTP_bd_Obg/CgtA"/>
    <property type="match status" value="1"/>
</dbReference>
<dbReference type="SUPFAM" id="SSF52540">
    <property type="entry name" value="P-loop containing nucleoside triphosphate hydrolases"/>
    <property type="match status" value="1"/>
</dbReference>
<evidence type="ECO:0000313" key="8">
    <source>
        <dbReference type="EMBL" id="KKQ55363.1"/>
    </source>
</evidence>
<evidence type="ECO:0000259" key="6">
    <source>
        <dbReference type="PROSITE" id="PS51710"/>
    </source>
</evidence>
<dbReference type="InterPro" id="IPR045086">
    <property type="entry name" value="OBG_GTPase"/>
</dbReference>
<dbReference type="Proteomes" id="UP000034096">
    <property type="component" value="Unassembled WGS sequence"/>
</dbReference>
<proteinExistence type="inferred from homology"/>
<feature type="domain" description="Obg" evidence="7">
    <location>
        <begin position="1"/>
        <end position="140"/>
    </location>
</feature>
<dbReference type="CDD" id="cd01898">
    <property type="entry name" value="Obg"/>
    <property type="match status" value="1"/>
</dbReference>
<dbReference type="PANTHER" id="PTHR11702">
    <property type="entry name" value="DEVELOPMENTALLY REGULATED GTP-BINDING PROTEIN-RELATED"/>
    <property type="match status" value="1"/>
</dbReference>
<dbReference type="Gene3D" id="3.40.50.300">
    <property type="entry name" value="P-loop containing nucleotide triphosphate hydrolases"/>
    <property type="match status" value="1"/>
</dbReference>
<evidence type="ECO:0000256" key="3">
    <source>
        <dbReference type="ARBA" id="ARBA00022741"/>
    </source>
</evidence>
<dbReference type="AlphaFoldDB" id="A0A0G0IJ66"/>
<evidence type="ECO:0000256" key="1">
    <source>
        <dbReference type="ARBA" id="ARBA00007699"/>
    </source>
</evidence>
<dbReference type="InterPro" id="IPR031167">
    <property type="entry name" value="G_OBG"/>
</dbReference>